<dbReference type="InterPro" id="IPR052017">
    <property type="entry name" value="TSUP"/>
</dbReference>
<sequence>MDSLLPLFENLSLQHLLILMVVAFIAGFIDAIAGGGGLITIPALLTVGIAPHLSLGTNKLAASFGSLTATITFYRQGLFEPKQWQSAALGTLIGAIAGTLIAHILEASFIAKALPLMIISTAIYTLLVRPSSQHDHDKAPKKSAFFQLSHGIVLGGYDGVAGPGTGAFWTASALHFYRLKMLNVLGLARTMNFISNAASLTTFALLGHVAWLLGIAMGSTLMLGAWCGAHSAIRMGNEWVRRVFVALVIVISLRLAWQHWV</sequence>
<dbReference type="AlphaFoldDB" id="A0A1T4SCI1"/>
<feature type="transmembrane region" description="Helical" evidence="8">
    <location>
        <begin position="209"/>
        <end position="227"/>
    </location>
</feature>
<feature type="transmembrane region" description="Helical" evidence="8">
    <location>
        <begin position="239"/>
        <end position="257"/>
    </location>
</feature>
<dbReference type="Pfam" id="PF01925">
    <property type="entry name" value="TauE"/>
    <property type="match status" value="1"/>
</dbReference>
<evidence type="ECO:0000256" key="1">
    <source>
        <dbReference type="ARBA" id="ARBA00004651"/>
    </source>
</evidence>
<keyword evidence="6 8" id="KW-1133">Transmembrane helix</keyword>
<dbReference type="PANTHER" id="PTHR30269:SF25">
    <property type="entry name" value="MEMBRANE TRANSPORTER PROTEIN-RELATED"/>
    <property type="match status" value="1"/>
</dbReference>
<dbReference type="OrthoDB" id="554695at2"/>
<feature type="transmembrane region" description="Helical" evidence="8">
    <location>
        <begin position="57"/>
        <end position="74"/>
    </location>
</feature>
<evidence type="ECO:0000256" key="8">
    <source>
        <dbReference type="RuleBase" id="RU363041"/>
    </source>
</evidence>
<keyword evidence="7 8" id="KW-0472">Membrane</keyword>
<proteinExistence type="inferred from homology"/>
<keyword evidence="4 8" id="KW-1003">Cell membrane</keyword>
<keyword evidence="10" id="KW-1185">Reference proteome</keyword>
<evidence type="ECO:0000256" key="6">
    <source>
        <dbReference type="ARBA" id="ARBA00022989"/>
    </source>
</evidence>
<keyword evidence="3" id="KW-0813">Transport</keyword>
<accession>A0A1T4SCI1</accession>
<evidence type="ECO:0000256" key="3">
    <source>
        <dbReference type="ARBA" id="ARBA00022448"/>
    </source>
</evidence>
<protein>
    <recommendedName>
        <fullName evidence="8">Probable membrane transporter protein</fullName>
    </recommendedName>
</protein>
<evidence type="ECO:0000256" key="7">
    <source>
        <dbReference type="ARBA" id="ARBA00023136"/>
    </source>
</evidence>
<dbReference type="RefSeq" id="WP_078746456.1">
    <property type="nucleotide sequence ID" value="NZ_FUXG01000028.1"/>
</dbReference>
<dbReference type="EMBL" id="MTSM01000014">
    <property type="protein sequence ID" value="OPX55053.1"/>
    <property type="molecule type" value="Genomic_DNA"/>
</dbReference>
<dbReference type="PANTHER" id="PTHR30269">
    <property type="entry name" value="TRANSMEMBRANE PROTEIN YFCA"/>
    <property type="match status" value="1"/>
</dbReference>
<feature type="transmembrane region" description="Helical" evidence="8">
    <location>
        <begin position="110"/>
        <end position="128"/>
    </location>
</feature>
<keyword evidence="5 8" id="KW-0812">Transmembrane</keyword>
<evidence type="ECO:0000313" key="10">
    <source>
        <dbReference type="Proteomes" id="UP000191418"/>
    </source>
</evidence>
<dbReference type="STRING" id="64969.SAMN02745127_02941"/>
<name>A0A1T4SCI1_9GAMM</name>
<feature type="transmembrane region" description="Helical" evidence="8">
    <location>
        <begin position="86"/>
        <end position="104"/>
    </location>
</feature>
<dbReference type="GO" id="GO:0005886">
    <property type="term" value="C:plasma membrane"/>
    <property type="evidence" value="ECO:0007669"/>
    <property type="project" value="UniProtKB-SubCell"/>
</dbReference>
<reference evidence="9 10" key="1">
    <citation type="submission" date="2017-01" db="EMBL/GenBank/DDBJ databases">
        <title>Genome Sequencing of a Marine Spirillum, Oceanospirillum multiglobuliferum ATCC 33336, from Japan.</title>
        <authorList>
            <person name="Carney J.G."/>
            <person name="Trachtenberg A.M."/>
            <person name="Rheaume B.A."/>
            <person name="Linnane J.D."/>
            <person name="Pitts N.L."/>
            <person name="Mykles D.L."/>
            <person name="Maclea K.S."/>
        </authorList>
    </citation>
    <scope>NUCLEOTIDE SEQUENCE [LARGE SCALE GENOMIC DNA]</scope>
    <source>
        <strain evidence="9 10">ATCC 33336</strain>
    </source>
</reference>
<comment type="subcellular location">
    <subcellularLocation>
        <location evidence="1 8">Cell membrane</location>
        <topology evidence="1 8">Multi-pass membrane protein</topology>
    </subcellularLocation>
</comment>
<gene>
    <name evidence="9" type="ORF">BTE48_11285</name>
</gene>
<dbReference type="Proteomes" id="UP000191418">
    <property type="component" value="Unassembled WGS sequence"/>
</dbReference>
<dbReference type="InterPro" id="IPR002781">
    <property type="entry name" value="TM_pro_TauE-like"/>
</dbReference>
<comment type="similarity">
    <text evidence="2 8">Belongs to the 4-toluene sulfonate uptake permease (TSUP) (TC 2.A.102) family.</text>
</comment>
<feature type="transmembrane region" description="Helical" evidence="8">
    <location>
        <begin position="16"/>
        <end position="45"/>
    </location>
</feature>
<evidence type="ECO:0000256" key="2">
    <source>
        <dbReference type="ARBA" id="ARBA00009142"/>
    </source>
</evidence>
<evidence type="ECO:0000256" key="5">
    <source>
        <dbReference type="ARBA" id="ARBA00022692"/>
    </source>
</evidence>
<organism evidence="9 10">
    <name type="scientific">Oceanospirillum multiglobuliferum</name>
    <dbReference type="NCBI Taxonomy" id="64969"/>
    <lineage>
        <taxon>Bacteria</taxon>
        <taxon>Pseudomonadati</taxon>
        <taxon>Pseudomonadota</taxon>
        <taxon>Gammaproteobacteria</taxon>
        <taxon>Oceanospirillales</taxon>
        <taxon>Oceanospirillaceae</taxon>
        <taxon>Oceanospirillum</taxon>
    </lineage>
</organism>
<evidence type="ECO:0000256" key="4">
    <source>
        <dbReference type="ARBA" id="ARBA00022475"/>
    </source>
</evidence>
<evidence type="ECO:0000313" key="9">
    <source>
        <dbReference type="EMBL" id="OPX55053.1"/>
    </source>
</evidence>
<comment type="caution">
    <text evidence="9">The sequence shown here is derived from an EMBL/GenBank/DDBJ whole genome shotgun (WGS) entry which is preliminary data.</text>
</comment>